<dbReference type="InterPro" id="IPR011050">
    <property type="entry name" value="Pectin_lyase_fold/virulence"/>
</dbReference>
<feature type="region of interest" description="Disordered" evidence="2">
    <location>
        <begin position="336"/>
        <end position="369"/>
    </location>
</feature>
<dbReference type="SUPFAM" id="SSF51126">
    <property type="entry name" value="Pectin lyase-like"/>
    <property type="match status" value="2"/>
</dbReference>
<keyword evidence="1" id="KW-0732">Signal</keyword>
<gene>
    <name evidence="3" type="ORF">C6P99_15370</name>
</gene>
<dbReference type="InterPro" id="IPR012332">
    <property type="entry name" value="Autotransporter_pectin_lyase_C"/>
</dbReference>
<name>A0AB37AVT7_9BURK</name>
<evidence type="ECO:0000313" key="3">
    <source>
        <dbReference type="EMBL" id="PRE47458.1"/>
    </source>
</evidence>
<dbReference type="InterPro" id="IPR013425">
    <property type="entry name" value="Autotrns_rpt"/>
</dbReference>
<dbReference type="Proteomes" id="UP000237811">
    <property type="component" value="Unassembled WGS sequence"/>
</dbReference>
<accession>A0AB37AVT7</accession>
<evidence type="ECO:0008006" key="5">
    <source>
        <dbReference type="Google" id="ProtNLM"/>
    </source>
</evidence>
<feature type="compositionally biased region" description="Polar residues" evidence="2">
    <location>
        <begin position="360"/>
        <end position="369"/>
    </location>
</feature>
<dbReference type="Gene3D" id="2.160.20.20">
    <property type="match status" value="1"/>
</dbReference>
<proteinExistence type="predicted"/>
<comment type="caution">
    <text evidence="3">The sequence shown here is derived from an EMBL/GenBank/DDBJ whole genome shotgun (WGS) entry which is preliminary data.</text>
</comment>
<feature type="region of interest" description="Disordered" evidence="2">
    <location>
        <begin position="172"/>
        <end position="191"/>
    </location>
</feature>
<evidence type="ECO:0000256" key="2">
    <source>
        <dbReference type="SAM" id="MobiDB-lite"/>
    </source>
</evidence>
<reference evidence="3 4" key="1">
    <citation type="submission" date="2018-03" db="EMBL/GenBank/DDBJ databases">
        <authorList>
            <person name="Nguyen K."/>
            <person name="Fouts D."/>
            <person name="Sutton G."/>
        </authorList>
    </citation>
    <scope>NUCLEOTIDE SEQUENCE [LARGE SCALE GENOMIC DNA]</scope>
    <source>
        <strain evidence="3 4">AU14328</strain>
    </source>
</reference>
<dbReference type="NCBIfam" id="TIGR02601">
    <property type="entry name" value="autotrns_rpt"/>
    <property type="match status" value="3"/>
</dbReference>
<dbReference type="EMBL" id="PVFR01000047">
    <property type="protein sequence ID" value="PRE47458.1"/>
    <property type="molecule type" value="Genomic_DNA"/>
</dbReference>
<feature type="compositionally biased region" description="Polar residues" evidence="2">
    <location>
        <begin position="172"/>
        <end position="185"/>
    </location>
</feature>
<evidence type="ECO:0000256" key="1">
    <source>
        <dbReference type="ARBA" id="ARBA00022729"/>
    </source>
</evidence>
<evidence type="ECO:0000313" key="4">
    <source>
        <dbReference type="Proteomes" id="UP000237811"/>
    </source>
</evidence>
<dbReference type="Pfam" id="PF12951">
    <property type="entry name" value="PATR"/>
    <property type="match status" value="3"/>
</dbReference>
<organism evidence="3 4">
    <name type="scientific">Burkholderia multivorans</name>
    <dbReference type="NCBI Taxonomy" id="87883"/>
    <lineage>
        <taxon>Bacteria</taxon>
        <taxon>Pseudomonadati</taxon>
        <taxon>Pseudomonadota</taxon>
        <taxon>Betaproteobacteria</taxon>
        <taxon>Burkholderiales</taxon>
        <taxon>Burkholderiaceae</taxon>
        <taxon>Burkholderia</taxon>
        <taxon>Burkholderia cepacia complex</taxon>
    </lineage>
</organism>
<dbReference type="AlphaFoldDB" id="A0AB37AVT7"/>
<feature type="region of interest" description="Disordered" evidence="2">
    <location>
        <begin position="570"/>
        <end position="590"/>
    </location>
</feature>
<protein>
    <recommendedName>
        <fullName evidence="5">Autotransporter outer membrane beta-barrel domain-containing protein</fullName>
    </recommendedName>
</protein>
<sequence>MQQFARFRGTRKVAARPALTMHDGFVEWRSTARRAGAGRRENAYGALHSGGVTSKTIRLTHVAFAAALLVNVTAARAGCSAVAGDGSITAGTAGSPTNVTCSEQVTSGAGQGYGPVVKGKPTADYVNLTVQSMTQWQTNNVSAISLHNNSNITVGSGTTPGQTQTTLVQTTANSDANSHYTNPSDSSKKGGYNTIEVDSGSTVTIGSNATVQASGSSGKNEAINVFGDGNSIVNYGKIIADTGAGEGTWTLTGAVGNNTASGSSPLQVYILDGTLALEGDNTGFNGSVVVNPLAEGSLAPEPNPDATLEARAQSLPPSVINHGQVVFNQVPAPGGGSADGTYAGTIQGEGSVRKDGPGTTVLTGRSSYTGGTTISAGTLQLGAGGNTGSIGPGAVTDNGTLAFNRSDVLPFANMVSGTGSLAQLGTGTVVLTADNSYSGGTSIAAGSTLQAGDGGSSGSIGSGHVDNDGTLVFDRSDVVSVGNTITGSGAVVQQGAGTTILTANNNWSGGTTISHGSLQLGNGGTTGSLTGDVADSGTLAFNRSDKLTYDGAVSGTGRLRNWAAGRPCLMPITRTPARPRSRPGRSPSATLPVLPRAFLAAATSRWRVARRLAGTALCRATSQTSARLPWPMRCLRCSRVRTAPSRCWVT</sequence>